<dbReference type="Proteomes" id="UP000818603">
    <property type="component" value="Unassembled WGS sequence"/>
</dbReference>
<comment type="caution">
    <text evidence="8">The sequence shown here is derived from an EMBL/GenBank/DDBJ whole genome shotgun (WGS) entry which is preliminary data.</text>
</comment>
<proteinExistence type="predicted"/>
<keyword evidence="2 6" id="KW-0812">Transmembrane</keyword>
<dbReference type="InterPro" id="IPR010445">
    <property type="entry name" value="LapA_dom"/>
</dbReference>
<dbReference type="Proteomes" id="UP000621856">
    <property type="component" value="Unassembled WGS sequence"/>
</dbReference>
<dbReference type="RefSeq" id="WP_155140329.1">
    <property type="nucleotide sequence ID" value="NZ_BMGZ01000002.1"/>
</dbReference>
<evidence type="ECO:0000313" key="8">
    <source>
        <dbReference type="EMBL" id="GGH98292.1"/>
    </source>
</evidence>
<evidence type="ECO:0000313" key="10">
    <source>
        <dbReference type="Proteomes" id="UP000621856"/>
    </source>
</evidence>
<gene>
    <name evidence="9" type="ORF">FF098_010715</name>
    <name evidence="8" type="ORF">GCM10011355_21540</name>
</gene>
<feature type="domain" description="Lipopolysaccharide assembly protein A" evidence="7">
    <location>
        <begin position="35"/>
        <end position="93"/>
    </location>
</feature>
<name>A0A8J3EUU7_9PROT</name>
<evidence type="ECO:0000313" key="9">
    <source>
        <dbReference type="EMBL" id="NHK28377.1"/>
    </source>
</evidence>
<evidence type="ECO:0000256" key="3">
    <source>
        <dbReference type="ARBA" id="ARBA00022989"/>
    </source>
</evidence>
<reference evidence="8" key="1">
    <citation type="journal article" date="2014" name="Int. J. Syst. Evol. Microbiol.">
        <title>Complete genome sequence of Corynebacterium casei LMG S-19264T (=DSM 44701T), isolated from a smear-ripened cheese.</title>
        <authorList>
            <consortium name="US DOE Joint Genome Institute (JGI-PGF)"/>
            <person name="Walter F."/>
            <person name="Albersmeier A."/>
            <person name="Kalinowski J."/>
            <person name="Ruckert C."/>
        </authorList>
    </citation>
    <scope>NUCLEOTIDE SEQUENCE</scope>
    <source>
        <strain evidence="8">CGMCC 1.14984</strain>
    </source>
</reference>
<keyword evidence="11" id="KW-1185">Reference proteome</keyword>
<evidence type="ECO:0000313" key="11">
    <source>
        <dbReference type="Proteomes" id="UP000818603"/>
    </source>
</evidence>
<sequence>MRKFLLTAFLGVTGLIILLFLLANRMPVYISLDPINIVNPAFAVGPMPLWAALIAMMFLGYVLGGLGMWLSGKGLRKKASERKHRIKELEHALELANAPRPKKTDDLPVIQRHDTSRDTSPDTSQKKIASR</sequence>
<keyword evidence="4 6" id="KW-0472">Membrane</keyword>
<organism evidence="8 10">
    <name type="scientific">Aquisalinus luteolus</name>
    <dbReference type="NCBI Taxonomy" id="1566827"/>
    <lineage>
        <taxon>Bacteria</taxon>
        <taxon>Pseudomonadati</taxon>
        <taxon>Pseudomonadota</taxon>
        <taxon>Alphaproteobacteria</taxon>
        <taxon>Parvularculales</taxon>
        <taxon>Parvularculaceae</taxon>
        <taxon>Aquisalinus</taxon>
    </lineage>
</organism>
<dbReference type="AlphaFoldDB" id="A0A8J3EUU7"/>
<dbReference type="EMBL" id="VCJR02000002">
    <property type="protein sequence ID" value="NHK28377.1"/>
    <property type="molecule type" value="Genomic_DNA"/>
</dbReference>
<keyword evidence="3 6" id="KW-1133">Transmembrane helix</keyword>
<dbReference type="EMBL" id="BMGZ01000002">
    <property type="protein sequence ID" value="GGH98292.1"/>
    <property type="molecule type" value="Genomic_DNA"/>
</dbReference>
<evidence type="ECO:0000256" key="4">
    <source>
        <dbReference type="ARBA" id="ARBA00023136"/>
    </source>
</evidence>
<protein>
    <submittedName>
        <fullName evidence="9">DUF1049 domain-containing protein</fullName>
    </submittedName>
</protein>
<feature type="transmembrane region" description="Helical" evidence="6">
    <location>
        <begin position="49"/>
        <end position="70"/>
    </location>
</feature>
<keyword evidence="1" id="KW-1003">Cell membrane</keyword>
<evidence type="ECO:0000256" key="5">
    <source>
        <dbReference type="SAM" id="MobiDB-lite"/>
    </source>
</evidence>
<dbReference type="GO" id="GO:0005886">
    <property type="term" value="C:plasma membrane"/>
    <property type="evidence" value="ECO:0007669"/>
    <property type="project" value="InterPro"/>
</dbReference>
<feature type="compositionally biased region" description="Polar residues" evidence="5">
    <location>
        <begin position="121"/>
        <end position="131"/>
    </location>
</feature>
<evidence type="ECO:0000259" key="7">
    <source>
        <dbReference type="Pfam" id="PF06305"/>
    </source>
</evidence>
<accession>A0A8J3EUU7</accession>
<feature type="compositionally biased region" description="Basic and acidic residues" evidence="5">
    <location>
        <begin position="102"/>
        <end position="120"/>
    </location>
</feature>
<evidence type="ECO:0000256" key="6">
    <source>
        <dbReference type="SAM" id="Phobius"/>
    </source>
</evidence>
<dbReference type="Pfam" id="PF06305">
    <property type="entry name" value="LapA_dom"/>
    <property type="match status" value="1"/>
</dbReference>
<evidence type="ECO:0000256" key="1">
    <source>
        <dbReference type="ARBA" id="ARBA00022475"/>
    </source>
</evidence>
<evidence type="ECO:0000256" key="2">
    <source>
        <dbReference type="ARBA" id="ARBA00022692"/>
    </source>
</evidence>
<reference evidence="8" key="3">
    <citation type="submission" date="2020-09" db="EMBL/GenBank/DDBJ databases">
        <authorList>
            <person name="Sun Q."/>
            <person name="Zhou Y."/>
        </authorList>
    </citation>
    <scope>NUCLEOTIDE SEQUENCE</scope>
    <source>
        <strain evidence="8">CGMCC 1.14984</strain>
    </source>
</reference>
<reference evidence="9 11" key="2">
    <citation type="submission" date="2020-02" db="EMBL/GenBank/DDBJ databases">
        <title>Genome sequence of Parvularcula flava strain NH6-79.</title>
        <authorList>
            <person name="Abdul Karim M.H."/>
            <person name="Lam M.Q."/>
            <person name="Chen S.J."/>
            <person name="Yahya A."/>
            <person name="Shahir S."/>
            <person name="Shamsir M.S."/>
            <person name="Chong C.S."/>
        </authorList>
    </citation>
    <scope>NUCLEOTIDE SEQUENCE [LARGE SCALE GENOMIC DNA]</scope>
    <source>
        <strain evidence="9 11">NH6-79</strain>
    </source>
</reference>
<feature type="region of interest" description="Disordered" evidence="5">
    <location>
        <begin position="95"/>
        <end position="131"/>
    </location>
</feature>